<name>A0A6P2C8Z5_9ACTN</name>
<dbReference type="AlphaFoldDB" id="A0A6P2C8Z5"/>
<proteinExistence type="predicted"/>
<dbReference type="PROSITE" id="PS51462">
    <property type="entry name" value="NUDIX"/>
    <property type="match status" value="1"/>
</dbReference>
<feature type="domain" description="Nudix hydrolase" evidence="1">
    <location>
        <begin position="21"/>
        <end position="157"/>
    </location>
</feature>
<evidence type="ECO:0000313" key="2">
    <source>
        <dbReference type="EMBL" id="TVZ06023.1"/>
    </source>
</evidence>
<keyword evidence="3" id="KW-1185">Reference proteome</keyword>
<organism evidence="2 3">
    <name type="scientific">Trebonia kvetii</name>
    <dbReference type="NCBI Taxonomy" id="2480626"/>
    <lineage>
        <taxon>Bacteria</taxon>
        <taxon>Bacillati</taxon>
        <taxon>Actinomycetota</taxon>
        <taxon>Actinomycetes</taxon>
        <taxon>Streptosporangiales</taxon>
        <taxon>Treboniaceae</taxon>
        <taxon>Trebonia</taxon>
    </lineage>
</organism>
<keyword evidence="2" id="KW-0378">Hydrolase</keyword>
<dbReference type="RefSeq" id="WP_145850777.1">
    <property type="nucleotide sequence ID" value="NZ_RPFW01000001.1"/>
</dbReference>
<protein>
    <submittedName>
        <fullName evidence="2">NUDIX hydrolase</fullName>
    </submittedName>
</protein>
<dbReference type="EMBL" id="RPFW01000001">
    <property type="protein sequence ID" value="TVZ06023.1"/>
    <property type="molecule type" value="Genomic_DNA"/>
</dbReference>
<evidence type="ECO:0000259" key="1">
    <source>
        <dbReference type="PROSITE" id="PS51462"/>
    </source>
</evidence>
<dbReference type="Gene3D" id="3.90.79.10">
    <property type="entry name" value="Nucleoside Triphosphate Pyrophosphohydrolase"/>
    <property type="match status" value="1"/>
</dbReference>
<evidence type="ECO:0000313" key="3">
    <source>
        <dbReference type="Proteomes" id="UP000460272"/>
    </source>
</evidence>
<reference evidence="2 3" key="1">
    <citation type="submission" date="2018-11" db="EMBL/GenBank/DDBJ databases">
        <title>Trebonia kvetii gen.nov., sp.nov., a novel acidophilic actinobacterium, and proposal of the new actinobacterial family Treboniaceae fam. nov.</title>
        <authorList>
            <person name="Rapoport D."/>
            <person name="Sagova-Mareckova M."/>
            <person name="Sedlacek I."/>
            <person name="Provaznik J."/>
            <person name="Kralova S."/>
            <person name="Pavlinic D."/>
            <person name="Benes V."/>
            <person name="Kopecky J."/>
        </authorList>
    </citation>
    <scope>NUCLEOTIDE SEQUENCE [LARGE SCALE GENOMIC DNA]</scope>
    <source>
        <strain evidence="2 3">15Tr583</strain>
    </source>
</reference>
<dbReference type="InterPro" id="IPR015797">
    <property type="entry name" value="NUDIX_hydrolase-like_dom_sf"/>
</dbReference>
<sequence length="165" mass="17822">MTRTLMQPLAAEAARHSRHFQLIVDVHLLLVNDGDLLLGRRANTGYGDGAYEPPSGRLAERETLVEAAVRVATAQAGIALDPARVSLAHVMHDVSGAGRMAFFLTVDGWAGEACPVPPVRGPRSYSDFGWYPLTDLPANMIDRARVAVRNYAAGARFSTYPAFGM</sequence>
<dbReference type="InterPro" id="IPR000086">
    <property type="entry name" value="NUDIX_hydrolase_dom"/>
</dbReference>
<dbReference type="SUPFAM" id="SSF55811">
    <property type="entry name" value="Nudix"/>
    <property type="match status" value="1"/>
</dbReference>
<accession>A0A6P2C8Z5</accession>
<dbReference type="Proteomes" id="UP000460272">
    <property type="component" value="Unassembled WGS sequence"/>
</dbReference>
<dbReference type="Pfam" id="PF00293">
    <property type="entry name" value="NUDIX"/>
    <property type="match status" value="1"/>
</dbReference>
<dbReference type="GO" id="GO:0016787">
    <property type="term" value="F:hydrolase activity"/>
    <property type="evidence" value="ECO:0007669"/>
    <property type="project" value="UniProtKB-KW"/>
</dbReference>
<gene>
    <name evidence="2" type="ORF">EAS64_00690</name>
</gene>
<dbReference type="OrthoDB" id="21342at2"/>
<comment type="caution">
    <text evidence="2">The sequence shown here is derived from an EMBL/GenBank/DDBJ whole genome shotgun (WGS) entry which is preliminary data.</text>
</comment>